<evidence type="ECO:0000256" key="6">
    <source>
        <dbReference type="ARBA" id="ARBA00015925"/>
    </source>
</evidence>
<keyword evidence="7" id="KW-0436">Ligase</keyword>
<dbReference type="EC" id="6.3.1.20" evidence="5"/>
<evidence type="ECO:0000313" key="12">
    <source>
        <dbReference type="EMBL" id="OAD66052.1"/>
    </source>
</evidence>
<dbReference type="PROSITE" id="PS51733">
    <property type="entry name" value="BPL_LPL_CATALYTIC"/>
    <property type="match status" value="1"/>
</dbReference>
<dbReference type="AlphaFoldDB" id="A0A162T3T4"/>
<evidence type="ECO:0000256" key="3">
    <source>
        <dbReference type="ARBA" id="ARBA00005124"/>
    </source>
</evidence>
<dbReference type="CDD" id="cd16443">
    <property type="entry name" value="LplA"/>
    <property type="match status" value="1"/>
</dbReference>
<dbReference type="SUPFAM" id="SSF82649">
    <property type="entry name" value="SufE/NifU"/>
    <property type="match status" value="1"/>
</dbReference>
<sequence>MLWNSSLRLQGISKTFKSISCYSTAAQFNTSKVDCYISTINNCYTNLAIEEWLLRETDPQRHVLYLWRNKPCVVIGRNQNPFQECNLEFMRQNNIPLVRRRSGGGAVYHDMGNSIYTIYMPRHAFSRRTNADLVSRALQQLDVPAYVNDRHDIVVDGLKVSGSAYKIINQRAYHHGTMLIDADTEALKGCLSKKRMNKTGIISKGVESVPSPVTNIRDYSFTVDHQQFCESVLAEFIHDYNDGASIEPIIFDEEHIEQLPSKVKETAKELQTWDWMYGQTPEFTNTIKNEFDWGHVNGSIHSKHGMITDAEFSTNSAGAHEVTVVSAISVGLKGCRYSPNAVKEAAAKITSEIPGLISAENEHLVEDMDRWLSNKL</sequence>
<evidence type="ECO:0000256" key="5">
    <source>
        <dbReference type="ARBA" id="ARBA00012367"/>
    </source>
</evidence>
<dbReference type="Gene3D" id="3.30.930.10">
    <property type="entry name" value="Bira Bifunctional Protein, Domain 2"/>
    <property type="match status" value="1"/>
</dbReference>
<protein>
    <recommendedName>
        <fullName evidence="6">Putative lipoate-protein ligase A</fullName>
        <ecNumber evidence="5">6.3.1.20</ecNumber>
    </recommendedName>
</protein>
<dbReference type="GO" id="GO:0005524">
    <property type="term" value="F:ATP binding"/>
    <property type="evidence" value="ECO:0007669"/>
    <property type="project" value="UniProtKB-KW"/>
</dbReference>
<evidence type="ECO:0000256" key="1">
    <source>
        <dbReference type="ARBA" id="ARBA00003253"/>
    </source>
</evidence>
<comment type="catalytic activity">
    <reaction evidence="10">
        <text>L-lysyl-[lipoyl-carrier protein] + (R)-lipoate + ATP = N(6)-[(R)-lipoyl]-L-lysyl-[lipoyl-carrier protein] + AMP + diphosphate + H(+)</text>
        <dbReference type="Rhea" id="RHEA:49288"/>
        <dbReference type="Rhea" id="RHEA-COMP:10500"/>
        <dbReference type="Rhea" id="RHEA-COMP:10502"/>
        <dbReference type="ChEBI" id="CHEBI:15378"/>
        <dbReference type="ChEBI" id="CHEBI:29969"/>
        <dbReference type="ChEBI" id="CHEBI:30616"/>
        <dbReference type="ChEBI" id="CHEBI:33019"/>
        <dbReference type="ChEBI" id="CHEBI:83088"/>
        <dbReference type="ChEBI" id="CHEBI:83099"/>
        <dbReference type="ChEBI" id="CHEBI:456215"/>
        <dbReference type="EC" id="6.3.1.20"/>
    </reaction>
</comment>
<dbReference type="SUPFAM" id="SSF55681">
    <property type="entry name" value="Class II aaRS and biotin synthetases"/>
    <property type="match status" value="1"/>
</dbReference>
<dbReference type="PANTHER" id="PTHR12561">
    <property type="entry name" value="LIPOATE-PROTEIN LIGASE"/>
    <property type="match status" value="1"/>
</dbReference>
<comment type="pathway">
    <text evidence="2">Protein modification; protein lipoylation via exogenous pathway; protein N(6)-(lipoyl)lysine from lipoate: step 2/2.</text>
</comment>
<dbReference type="EMBL" id="KV441006">
    <property type="protein sequence ID" value="OAD66052.1"/>
    <property type="molecule type" value="Genomic_DNA"/>
</dbReference>
<comment type="pathway">
    <text evidence="3">Protein modification; protein lipoylation via exogenous pathway; protein N(6)-(lipoyl)lysine from lipoate: step 1/2.</text>
</comment>
<dbReference type="InterPro" id="IPR045864">
    <property type="entry name" value="aa-tRNA-synth_II/BPL/LPL"/>
</dbReference>
<dbReference type="FunCoup" id="A0A162T3T4">
    <property type="interactions" value="322"/>
</dbReference>
<keyword evidence="13" id="KW-1185">Reference proteome</keyword>
<dbReference type="InParanoid" id="A0A162T3T4"/>
<dbReference type="RefSeq" id="XP_018284092.1">
    <property type="nucleotide sequence ID" value="XM_018437521.1"/>
</dbReference>
<dbReference type="GO" id="GO:0009249">
    <property type="term" value="P:protein lipoylation"/>
    <property type="evidence" value="ECO:0007669"/>
    <property type="project" value="InterPro"/>
</dbReference>
<accession>A0A162T3T4</accession>
<dbReference type="PANTHER" id="PTHR12561:SF3">
    <property type="entry name" value="LIPOYLTRANSFERASE 1, MITOCHONDRIAL"/>
    <property type="match status" value="1"/>
</dbReference>
<feature type="domain" description="BPL/LPL catalytic" evidence="11">
    <location>
        <begin position="58"/>
        <end position="244"/>
    </location>
</feature>
<dbReference type="InterPro" id="IPR004562">
    <property type="entry name" value="LipoylTrfase_LipoateP_Ligase"/>
</dbReference>
<dbReference type="NCBIfam" id="TIGR00545">
    <property type="entry name" value="lipoyltrans"/>
    <property type="match status" value="1"/>
</dbReference>
<dbReference type="UniPathway" id="UPA00537">
    <property type="reaction ID" value="UER00594"/>
</dbReference>
<evidence type="ECO:0000256" key="9">
    <source>
        <dbReference type="ARBA" id="ARBA00022840"/>
    </source>
</evidence>
<dbReference type="STRING" id="763407.A0A162T3T4"/>
<dbReference type="InterPro" id="IPR019491">
    <property type="entry name" value="Lipoate_protein_ligase_C"/>
</dbReference>
<keyword evidence="9" id="KW-0067">ATP-binding</keyword>
<comment type="similarity">
    <text evidence="4">Belongs to the LplA family.</text>
</comment>
<comment type="function">
    <text evidence="1">Catalyzes both the ATP-dependent activation of exogenously supplied lipoate to lipoyl-AMP and the transfer of the activated lipoyl onto the lipoyl domains of lipoate-dependent enzymes.</text>
</comment>
<evidence type="ECO:0000256" key="8">
    <source>
        <dbReference type="ARBA" id="ARBA00022741"/>
    </source>
</evidence>
<keyword evidence="8" id="KW-0547">Nucleotide-binding</keyword>
<dbReference type="GO" id="GO:0016979">
    <property type="term" value="F:lipoate-protein ligase activity"/>
    <property type="evidence" value="ECO:0007669"/>
    <property type="project" value="UniProtKB-EC"/>
</dbReference>
<evidence type="ECO:0000256" key="7">
    <source>
        <dbReference type="ARBA" id="ARBA00022598"/>
    </source>
</evidence>
<name>A0A162T3T4_PHYB8</name>
<dbReference type="GeneID" id="28998427"/>
<evidence type="ECO:0000256" key="4">
    <source>
        <dbReference type="ARBA" id="ARBA00008242"/>
    </source>
</evidence>
<reference evidence="13" key="1">
    <citation type="submission" date="2015-06" db="EMBL/GenBank/DDBJ databases">
        <title>Expansion of signal transduction pathways in fungi by whole-genome duplication.</title>
        <authorList>
            <consortium name="DOE Joint Genome Institute"/>
            <person name="Corrochano L.M."/>
            <person name="Kuo A."/>
            <person name="Marcet-Houben M."/>
            <person name="Polaino S."/>
            <person name="Salamov A."/>
            <person name="Villalobos J.M."/>
            <person name="Alvarez M.I."/>
            <person name="Avalos J."/>
            <person name="Benito E.P."/>
            <person name="Benoit I."/>
            <person name="Burger G."/>
            <person name="Camino L.P."/>
            <person name="Canovas D."/>
            <person name="Cerda-Olmedo E."/>
            <person name="Cheng J.-F."/>
            <person name="Dominguez A."/>
            <person name="Elias M."/>
            <person name="Eslava A.P."/>
            <person name="Glaser F."/>
            <person name="Grimwood J."/>
            <person name="Gutierrez G."/>
            <person name="Heitman J."/>
            <person name="Henrissat B."/>
            <person name="Iturriaga E.A."/>
            <person name="Lang B.F."/>
            <person name="Lavin J.L."/>
            <person name="Lee S."/>
            <person name="Li W."/>
            <person name="Lindquist E."/>
            <person name="Lopez-Garcia S."/>
            <person name="Luque E.M."/>
            <person name="Marcos A.T."/>
            <person name="Martin J."/>
            <person name="McCluskey K."/>
            <person name="Medina H.R."/>
            <person name="Miralles-Duran A."/>
            <person name="Miyazaki A."/>
            <person name="Munoz-Torres E."/>
            <person name="Oguiza J.A."/>
            <person name="Ohm R."/>
            <person name="Olmedo M."/>
            <person name="Orejas M."/>
            <person name="Ortiz-Castellanos L."/>
            <person name="Pisabarro A.G."/>
            <person name="Rodriguez-Romero J."/>
            <person name="Ruiz-Herrera J."/>
            <person name="Ruiz-Vazquez R."/>
            <person name="Sanz C."/>
            <person name="Schackwitz W."/>
            <person name="Schmutz J."/>
            <person name="Shahriari M."/>
            <person name="Shelest E."/>
            <person name="Silva-Franco F."/>
            <person name="Soanes D."/>
            <person name="Syed K."/>
            <person name="Tagua V.G."/>
            <person name="Talbot N.J."/>
            <person name="Thon M."/>
            <person name="De vries R.P."/>
            <person name="Wiebenga A."/>
            <person name="Yadav J.S."/>
            <person name="Braun E.L."/>
            <person name="Baker S."/>
            <person name="Garre V."/>
            <person name="Horwitz B."/>
            <person name="Torres-Martinez S."/>
            <person name="Idnurm A."/>
            <person name="Herrera-Estrella A."/>
            <person name="Gabaldon T."/>
            <person name="Grigoriev I.V."/>
        </authorList>
    </citation>
    <scope>NUCLEOTIDE SEQUENCE [LARGE SCALE GENOMIC DNA]</scope>
    <source>
        <strain evidence="13">NRRL 1555(-)</strain>
    </source>
</reference>
<proteinExistence type="inferred from homology"/>
<dbReference type="Gene3D" id="3.30.390.50">
    <property type="entry name" value="CO dehydrogenase flavoprotein, C-terminal domain"/>
    <property type="match status" value="1"/>
</dbReference>
<evidence type="ECO:0000256" key="10">
    <source>
        <dbReference type="ARBA" id="ARBA00048037"/>
    </source>
</evidence>
<evidence type="ECO:0000313" key="13">
    <source>
        <dbReference type="Proteomes" id="UP000077315"/>
    </source>
</evidence>
<dbReference type="Pfam" id="PF21948">
    <property type="entry name" value="LplA-B_cat"/>
    <property type="match status" value="1"/>
</dbReference>
<gene>
    <name evidence="12" type="ORF">PHYBLDRAFT_175577</name>
</gene>
<dbReference type="Proteomes" id="UP000077315">
    <property type="component" value="Unassembled WGS sequence"/>
</dbReference>
<evidence type="ECO:0000256" key="2">
    <source>
        <dbReference type="ARBA" id="ARBA00005085"/>
    </source>
</evidence>
<dbReference type="OrthoDB" id="201621at2759"/>
<dbReference type="GO" id="GO:0017118">
    <property type="term" value="F:lipoyltransferase activity"/>
    <property type="evidence" value="ECO:0007669"/>
    <property type="project" value="TreeGrafter"/>
</dbReference>
<dbReference type="VEuPathDB" id="FungiDB:PHYBLDRAFT_175577"/>
<organism evidence="12 13">
    <name type="scientific">Phycomyces blakesleeanus (strain ATCC 8743b / DSM 1359 / FGSC 10004 / NBRC 33097 / NRRL 1555)</name>
    <dbReference type="NCBI Taxonomy" id="763407"/>
    <lineage>
        <taxon>Eukaryota</taxon>
        <taxon>Fungi</taxon>
        <taxon>Fungi incertae sedis</taxon>
        <taxon>Mucoromycota</taxon>
        <taxon>Mucoromycotina</taxon>
        <taxon>Mucoromycetes</taxon>
        <taxon>Mucorales</taxon>
        <taxon>Phycomycetaceae</taxon>
        <taxon>Phycomyces</taxon>
    </lineage>
</organism>
<dbReference type="Pfam" id="PF10437">
    <property type="entry name" value="Lip_prot_lig_C"/>
    <property type="match status" value="1"/>
</dbReference>
<dbReference type="InterPro" id="IPR004143">
    <property type="entry name" value="BPL_LPL_catalytic"/>
</dbReference>
<evidence type="ECO:0000259" key="11">
    <source>
        <dbReference type="PROSITE" id="PS51733"/>
    </source>
</evidence>
<dbReference type="GO" id="GO:0005739">
    <property type="term" value="C:mitochondrion"/>
    <property type="evidence" value="ECO:0007669"/>
    <property type="project" value="TreeGrafter"/>
</dbReference>